<reference evidence="1" key="1">
    <citation type="journal article" date="2021" name="G3 (Bethesda)">
        <title>Genome and transcriptome analysis of the beet armyworm Spodoptera exigua reveals targets for pest control. .</title>
        <authorList>
            <person name="Simon S."/>
            <person name="Breeschoten T."/>
            <person name="Jansen H.J."/>
            <person name="Dirks R.P."/>
            <person name="Schranz M.E."/>
            <person name="Ros V.I.D."/>
        </authorList>
    </citation>
    <scope>NUCLEOTIDE SEQUENCE</scope>
    <source>
        <strain evidence="1">TB_SE_WUR_2020</strain>
    </source>
</reference>
<organism evidence="1 2">
    <name type="scientific">Spodoptera exigua</name>
    <name type="common">Beet armyworm</name>
    <name type="synonym">Noctua fulgens</name>
    <dbReference type="NCBI Taxonomy" id="7107"/>
    <lineage>
        <taxon>Eukaryota</taxon>
        <taxon>Metazoa</taxon>
        <taxon>Ecdysozoa</taxon>
        <taxon>Arthropoda</taxon>
        <taxon>Hexapoda</taxon>
        <taxon>Insecta</taxon>
        <taxon>Pterygota</taxon>
        <taxon>Neoptera</taxon>
        <taxon>Endopterygota</taxon>
        <taxon>Lepidoptera</taxon>
        <taxon>Glossata</taxon>
        <taxon>Ditrysia</taxon>
        <taxon>Noctuoidea</taxon>
        <taxon>Noctuidae</taxon>
        <taxon>Amphipyrinae</taxon>
        <taxon>Spodoptera</taxon>
    </lineage>
</organism>
<proteinExistence type="predicted"/>
<comment type="caution">
    <text evidence="1">The sequence shown here is derived from an EMBL/GenBank/DDBJ whole genome shotgun (WGS) entry which is preliminary data.</text>
</comment>
<name>A0A922M758_SPOEX</name>
<dbReference type="AlphaFoldDB" id="A0A922M758"/>
<gene>
    <name evidence="1" type="ORF">HF086_005965</name>
</gene>
<sequence>MNKLAPVYQDEGVGAIVEGYDPRIVDIDIVVEDVEAVIHVNIRVTDEEFHSMVASMNIEQKNIRRSYKTYSHGRN</sequence>
<evidence type="ECO:0000313" key="2">
    <source>
        <dbReference type="Proteomes" id="UP000814243"/>
    </source>
</evidence>
<protein>
    <submittedName>
        <fullName evidence="1">Uncharacterized protein</fullName>
    </submittedName>
</protein>
<dbReference type="Proteomes" id="UP000814243">
    <property type="component" value="Unassembled WGS sequence"/>
</dbReference>
<evidence type="ECO:0000313" key="1">
    <source>
        <dbReference type="EMBL" id="KAH9631194.1"/>
    </source>
</evidence>
<accession>A0A922M758</accession>
<dbReference type="EMBL" id="JACEFF010000772">
    <property type="protein sequence ID" value="KAH9631194.1"/>
    <property type="molecule type" value="Genomic_DNA"/>
</dbReference>